<dbReference type="SUPFAM" id="SSF46894">
    <property type="entry name" value="C-terminal effector domain of the bipartite response regulators"/>
    <property type="match status" value="1"/>
</dbReference>
<dbReference type="PANTHER" id="PTHR44688:SF16">
    <property type="entry name" value="DNA-BINDING TRANSCRIPTIONAL ACTIVATOR DEVR_DOSR"/>
    <property type="match status" value="1"/>
</dbReference>
<dbReference type="CDD" id="cd06170">
    <property type="entry name" value="LuxR_C_like"/>
    <property type="match status" value="1"/>
</dbReference>
<dbReference type="AlphaFoldDB" id="A0A7L9WN61"/>
<dbReference type="InterPro" id="IPR000792">
    <property type="entry name" value="Tscrpt_reg_LuxR_C"/>
</dbReference>
<keyword evidence="2" id="KW-0238">DNA-binding</keyword>
<dbReference type="InterPro" id="IPR016032">
    <property type="entry name" value="Sig_transdc_resp-reg_C-effctor"/>
</dbReference>
<evidence type="ECO:0000259" key="4">
    <source>
        <dbReference type="PROSITE" id="PS50043"/>
    </source>
</evidence>
<gene>
    <name evidence="5" type="ORF">F3W81_13060</name>
</gene>
<keyword evidence="6" id="KW-1185">Reference proteome</keyword>
<dbReference type="Gene3D" id="3.30.450.80">
    <property type="entry name" value="Transcription factor LuxR-like, autoinducer-binding domain"/>
    <property type="match status" value="1"/>
</dbReference>
<dbReference type="Gene3D" id="1.10.10.10">
    <property type="entry name" value="Winged helix-like DNA-binding domain superfamily/Winged helix DNA-binding domain"/>
    <property type="match status" value="1"/>
</dbReference>
<dbReference type="InterPro" id="IPR005143">
    <property type="entry name" value="TF_LuxR_autoind-bd_dom"/>
</dbReference>
<evidence type="ECO:0000313" key="6">
    <source>
        <dbReference type="Proteomes" id="UP000594118"/>
    </source>
</evidence>
<dbReference type="Pfam" id="PF03472">
    <property type="entry name" value="Autoind_bind"/>
    <property type="match status" value="1"/>
</dbReference>
<keyword evidence="3" id="KW-0804">Transcription</keyword>
<sequence length="251" mass="28076">MNTQSYILTDLSAKFAAARSAADSFAILADVARPFGYTRFHYTQGYLNQDLTLFDRAAHSRMGAEYSAIIDANAHELADPLIDHCLASDRPKMWSELATDYHSPLMTEKHRKKINIVNDYGLRSGVTFRMRRTRYGNGWFYAGISFVQEPGESSAEHDRAYLEHAAHISKIAEIAVTSMNVGDISRQRYGLSAREYDVLNLLAEGLQVQQIADRLSLADRTTAHHLAAMRAKMGARSNAQAVAMAMRMQVI</sequence>
<evidence type="ECO:0000256" key="1">
    <source>
        <dbReference type="ARBA" id="ARBA00023015"/>
    </source>
</evidence>
<dbReference type="InterPro" id="IPR036388">
    <property type="entry name" value="WH-like_DNA-bd_sf"/>
</dbReference>
<dbReference type="PANTHER" id="PTHR44688">
    <property type="entry name" value="DNA-BINDING TRANSCRIPTIONAL ACTIVATOR DEVR_DOSR"/>
    <property type="match status" value="1"/>
</dbReference>
<proteinExistence type="predicted"/>
<dbReference type="SMART" id="SM00421">
    <property type="entry name" value="HTH_LUXR"/>
    <property type="match status" value="1"/>
</dbReference>
<dbReference type="GO" id="GO:0006355">
    <property type="term" value="P:regulation of DNA-templated transcription"/>
    <property type="evidence" value="ECO:0007669"/>
    <property type="project" value="InterPro"/>
</dbReference>
<dbReference type="PRINTS" id="PR00038">
    <property type="entry name" value="HTHLUXR"/>
</dbReference>
<organism evidence="5 6">
    <name type="scientific">Pseudooceanicola spongiae</name>
    <dbReference type="NCBI Taxonomy" id="2613965"/>
    <lineage>
        <taxon>Bacteria</taxon>
        <taxon>Pseudomonadati</taxon>
        <taxon>Pseudomonadota</taxon>
        <taxon>Alphaproteobacteria</taxon>
        <taxon>Rhodobacterales</taxon>
        <taxon>Paracoccaceae</taxon>
        <taxon>Pseudooceanicola</taxon>
    </lineage>
</organism>
<name>A0A7L9WN61_9RHOB</name>
<feature type="domain" description="HTH luxR-type" evidence="4">
    <location>
        <begin position="183"/>
        <end position="249"/>
    </location>
</feature>
<reference evidence="5 6" key="1">
    <citation type="submission" date="2019-10" db="EMBL/GenBank/DDBJ databases">
        <title>Pseudopuniceibacterium sp. HQ09 islated from Antarctica.</title>
        <authorList>
            <person name="Liao L."/>
            <person name="Su S."/>
            <person name="Chen B."/>
            <person name="Yu Y."/>
        </authorList>
    </citation>
    <scope>NUCLEOTIDE SEQUENCE [LARGE SCALE GENOMIC DNA]</scope>
    <source>
        <strain evidence="5 6">HQ09</strain>
    </source>
</reference>
<evidence type="ECO:0000256" key="3">
    <source>
        <dbReference type="ARBA" id="ARBA00023163"/>
    </source>
</evidence>
<dbReference type="SUPFAM" id="SSF75516">
    <property type="entry name" value="Pheromone-binding domain of LuxR-like quorum-sensing transcription factors"/>
    <property type="match status" value="1"/>
</dbReference>
<evidence type="ECO:0000256" key="2">
    <source>
        <dbReference type="ARBA" id="ARBA00023125"/>
    </source>
</evidence>
<dbReference type="KEGG" id="pshq:F3W81_13060"/>
<evidence type="ECO:0000313" key="5">
    <source>
        <dbReference type="EMBL" id="QOL81669.1"/>
    </source>
</evidence>
<dbReference type="PROSITE" id="PS50043">
    <property type="entry name" value="HTH_LUXR_2"/>
    <property type="match status" value="1"/>
</dbReference>
<dbReference type="EMBL" id="CP045201">
    <property type="protein sequence ID" value="QOL81669.1"/>
    <property type="molecule type" value="Genomic_DNA"/>
</dbReference>
<dbReference type="GO" id="GO:0003677">
    <property type="term" value="F:DNA binding"/>
    <property type="evidence" value="ECO:0007669"/>
    <property type="project" value="UniProtKB-KW"/>
</dbReference>
<accession>A0A7L9WN61</accession>
<dbReference type="Pfam" id="PF00196">
    <property type="entry name" value="GerE"/>
    <property type="match status" value="1"/>
</dbReference>
<dbReference type="InterPro" id="IPR036693">
    <property type="entry name" value="TF_LuxR_autoind-bd_dom_sf"/>
</dbReference>
<dbReference type="Proteomes" id="UP000594118">
    <property type="component" value="Chromosome"/>
</dbReference>
<keyword evidence="1" id="KW-0805">Transcription regulation</keyword>
<dbReference type="RefSeq" id="WP_193079584.1">
    <property type="nucleotide sequence ID" value="NZ_CP045201.1"/>
</dbReference>
<protein>
    <recommendedName>
        <fullName evidence="4">HTH luxR-type domain-containing protein</fullName>
    </recommendedName>
</protein>